<accession>Q9FYB2</accession>
<feature type="compositionally biased region" description="Basic and acidic residues" evidence="2">
    <location>
        <begin position="733"/>
        <end position="755"/>
    </location>
</feature>
<organism evidence="4">
    <name type="scientific">Arabidopsis thaliana</name>
    <name type="common">Mouse-ear cress</name>
    <dbReference type="NCBI Taxonomy" id="3702"/>
    <lineage>
        <taxon>Eukaryota</taxon>
        <taxon>Viridiplantae</taxon>
        <taxon>Streptophyta</taxon>
        <taxon>Embryophyta</taxon>
        <taxon>Tracheophyta</taxon>
        <taxon>Spermatophyta</taxon>
        <taxon>Magnoliopsida</taxon>
        <taxon>eudicotyledons</taxon>
        <taxon>Gunneridae</taxon>
        <taxon>Pentapetalae</taxon>
        <taxon>rosids</taxon>
        <taxon>malvids</taxon>
        <taxon>Brassicales</taxon>
        <taxon>Brassicaceae</taxon>
        <taxon>Camelineae</taxon>
        <taxon>Arabidopsis</taxon>
    </lineage>
</organism>
<feature type="compositionally biased region" description="Pro residues" evidence="2">
    <location>
        <begin position="477"/>
        <end position="501"/>
    </location>
</feature>
<reference evidence="4" key="1">
    <citation type="submission" date="2000-08" db="EMBL/GenBank/DDBJ databases">
        <title>AtRSp31 functions in a complex with a hSRm160-like protein.</title>
        <authorList>
            <person name="Lopato S."/>
            <person name="Weber K."/>
            <person name="Kalyna M."/>
            <person name="Meissner M."/>
            <person name="Langhammer U."/>
            <person name="Barta A."/>
        </authorList>
    </citation>
    <scope>NUCLEOTIDE SEQUENCE</scope>
</reference>
<feature type="compositionally biased region" description="Polar residues" evidence="2">
    <location>
        <begin position="556"/>
        <end position="568"/>
    </location>
</feature>
<feature type="compositionally biased region" description="Basic residues" evidence="2">
    <location>
        <begin position="373"/>
        <end position="407"/>
    </location>
</feature>
<feature type="region of interest" description="Disordered" evidence="2">
    <location>
        <begin position="184"/>
        <end position="874"/>
    </location>
</feature>
<gene>
    <name evidence="4" type="primary">srm102</name>
</gene>
<evidence type="ECO:0000256" key="1">
    <source>
        <dbReference type="ARBA" id="ARBA00022664"/>
    </source>
</evidence>
<evidence type="ECO:0000259" key="3">
    <source>
        <dbReference type="PROSITE" id="PS51025"/>
    </source>
</evidence>
<dbReference type="SMART" id="SM00311">
    <property type="entry name" value="PWI"/>
    <property type="match status" value="1"/>
</dbReference>
<feature type="domain" description="PWI" evidence="3">
    <location>
        <begin position="27"/>
        <end position="125"/>
    </location>
</feature>
<feature type="compositionally biased region" description="Basic and acidic residues" evidence="2">
    <location>
        <begin position="184"/>
        <end position="223"/>
    </location>
</feature>
<feature type="compositionally biased region" description="Basic residues" evidence="2">
    <location>
        <begin position="589"/>
        <end position="611"/>
    </location>
</feature>
<dbReference type="PANTHER" id="PTHR23148:SF0">
    <property type="entry name" value="SERINE_ARGININE REPETITIVE MATRIX PROTEIN 1"/>
    <property type="match status" value="1"/>
</dbReference>
<dbReference type="InterPro" id="IPR002483">
    <property type="entry name" value="PWI_dom"/>
</dbReference>
<feature type="compositionally biased region" description="Basic residues" evidence="2">
    <location>
        <begin position="423"/>
        <end position="434"/>
    </location>
</feature>
<dbReference type="InterPro" id="IPR052225">
    <property type="entry name" value="Ser/Arg_repetitive_matrix"/>
</dbReference>
<evidence type="ECO:0000313" key="4">
    <source>
        <dbReference type="EMBL" id="CAC03679.1"/>
    </source>
</evidence>
<evidence type="ECO:0000256" key="2">
    <source>
        <dbReference type="SAM" id="MobiDB-lite"/>
    </source>
</evidence>
<dbReference type="InterPro" id="IPR036483">
    <property type="entry name" value="PWI_dom_sf"/>
</dbReference>
<dbReference type="Gene3D" id="1.20.1390.10">
    <property type="entry name" value="PWI domain"/>
    <property type="match status" value="1"/>
</dbReference>
<dbReference type="ExpressionAtlas" id="Q9FYB2">
    <property type="expression patterns" value="baseline and differential"/>
</dbReference>
<feature type="compositionally biased region" description="Low complexity" evidence="2">
    <location>
        <begin position="224"/>
        <end position="237"/>
    </location>
</feature>
<feature type="compositionally biased region" description="Basic residues" evidence="2">
    <location>
        <begin position="265"/>
        <end position="311"/>
    </location>
</feature>
<dbReference type="EMBL" id="AJ292982">
    <property type="protein sequence ID" value="CAC03679.1"/>
    <property type="molecule type" value="mRNA"/>
</dbReference>
<dbReference type="PANTHER" id="PTHR23148">
    <property type="entry name" value="SERINE/ARGININE REGULATED NUCLEAR MATRIX PROTEIN"/>
    <property type="match status" value="1"/>
</dbReference>
<proteinExistence type="evidence at transcript level"/>
<feature type="compositionally biased region" description="Low complexity" evidence="2">
    <location>
        <begin position="408"/>
        <end position="420"/>
    </location>
</feature>
<feature type="compositionally biased region" description="Basic and acidic residues" evidence="2">
    <location>
        <begin position="657"/>
        <end position="671"/>
    </location>
</feature>
<feature type="compositionally biased region" description="Basic residues" evidence="2">
    <location>
        <begin position="532"/>
        <end position="547"/>
    </location>
</feature>
<dbReference type="GO" id="GO:0006397">
    <property type="term" value="P:mRNA processing"/>
    <property type="evidence" value="ECO:0007669"/>
    <property type="project" value="UniProtKB-KW"/>
</dbReference>
<dbReference type="PROSITE" id="PS51025">
    <property type="entry name" value="PWI"/>
    <property type="match status" value="1"/>
</dbReference>
<protein>
    <submittedName>
        <fullName evidence="4">SRM102</fullName>
    </submittedName>
</protein>
<feature type="compositionally biased region" description="Low complexity" evidence="2">
    <location>
        <begin position="522"/>
        <end position="531"/>
    </location>
</feature>
<feature type="compositionally biased region" description="Low complexity" evidence="2">
    <location>
        <begin position="627"/>
        <end position="648"/>
    </location>
</feature>
<sequence>MSGGFFRGTSAEQDTRFSNKQAKLMKSQKFAPELENLVDITKVKMDVMKPWIATRVTELLGIEDEVLINFIYGLLDGKVVNGKEIQITLTGFMEKNTGKFMKELWTLLLSAQNNPSGVPQQFLDARAAETKKKQEEANEIMKKREGDKKNIEHDILRKIIASAIIRVHVLYLNYCRTAVEHKETNGMDAKPSRDRPEDGRRADEKNGVKERRRDLIPPRRGDASRSPLRGSRSRSISKTNSGSKSYSGERKSRSTSQSSDASISPRKRRLSNSRRRSRSRSVRRSLSPRRRRIHSPFRSRSRSPIRRHRRPTHEGRRQSPAPSRRRRSPSPPARRRRSPSPPARRRRSPSPPARRHRSPTPPARQRRSPSPPARRHRSPPPARRRRSPSPPARRRRSPSPPARRRRSPSPLYRRNRSPSPLYRRNRSRSPLAKRGRSDSPGRSPSPVARLRDPTGARLPSPSIEQRLPSPPVAQRLPSPPPRRAGLPSPPPAQRLPSPPPRRAGLPSPMRIGGSHAANHLESPSPSSLSPPGRKKVLPSPPVRRRRSLTPDEERVSLSQGGRHTSPSHIKQDGSMSPVRGRGKSSPSSRHQKARSPVRRRSPTPVNRRSRRSSSASRSPDRRRRRSPSSSRSPSRSRSPPVLHRSPSPRGRKHQRERRSPGRLSEEQDRVQNSKLLKRTSVPDTDKRKQLPEKLLEVGRVEHYKEQERKSDKLSEKRSVHRHHGSQMSPVENSEGRSRPVSSKVKDSEQVEKEDNSDLDANLSCDSKDTIRHQIKDKNRRKNKRSSREEVSSDDNGSSDSDVDDRKEAKRRRKEEKKTRKEEKKRRREERHRKREERRGGKEKHKKQELSDTSEGEVEARPKIKKGEESDPKRLEIELRNKALESLKAKKGISH</sequence>
<feature type="compositionally biased region" description="Basic residues" evidence="2">
    <location>
        <begin position="822"/>
        <end position="846"/>
    </location>
</feature>
<dbReference type="AlphaFoldDB" id="Q9FYB2"/>
<dbReference type="SUPFAM" id="SSF101233">
    <property type="entry name" value="PWI domain"/>
    <property type="match status" value="1"/>
</dbReference>
<feature type="compositionally biased region" description="Basic and acidic residues" evidence="2">
    <location>
        <begin position="683"/>
        <end position="717"/>
    </location>
</feature>
<feature type="compositionally biased region" description="Basic and acidic residues" evidence="2">
    <location>
        <begin position="857"/>
        <end position="874"/>
    </location>
</feature>
<dbReference type="Pfam" id="PF01480">
    <property type="entry name" value="PWI"/>
    <property type="match status" value="1"/>
</dbReference>
<feature type="compositionally biased region" description="Basic residues" evidence="2">
    <location>
        <begin position="323"/>
        <end position="358"/>
    </location>
</feature>
<keyword evidence="1" id="KW-0507">mRNA processing</keyword>
<name>Q9FYB2_ARATH</name>
<feature type="compositionally biased region" description="Basic and acidic residues" evidence="2">
    <location>
        <begin position="765"/>
        <end position="776"/>
    </location>
</feature>